<evidence type="ECO:0000259" key="2">
    <source>
        <dbReference type="Pfam" id="PF02517"/>
    </source>
</evidence>
<keyword evidence="1" id="KW-0812">Transmembrane</keyword>
<accession>A0A0F0KHW7</accession>
<evidence type="ECO:0000313" key="4">
    <source>
        <dbReference type="Proteomes" id="UP000033725"/>
    </source>
</evidence>
<dbReference type="Pfam" id="PF02517">
    <property type="entry name" value="Rce1-like"/>
    <property type="match status" value="1"/>
</dbReference>
<dbReference type="InterPro" id="IPR003675">
    <property type="entry name" value="Rce1/LyrA-like_dom"/>
</dbReference>
<evidence type="ECO:0000313" key="3">
    <source>
        <dbReference type="EMBL" id="KJL20453.1"/>
    </source>
</evidence>
<feature type="transmembrane region" description="Helical" evidence="1">
    <location>
        <begin position="97"/>
        <end position="117"/>
    </location>
</feature>
<keyword evidence="3" id="KW-0378">Hydrolase</keyword>
<dbReference type="EMBL" id="JYIV01000028">
    <property type="protein sequence ID" value="KJL20453.1"/>
    <property type="molecule type" value="Genomic_DNA"/>
</dbReference>
<organism evidence="3 4">
    <name type="scientific">Microbacterium oxydans</name>
    <dbReference type="NCBI Taxonomy" id="82380"/>
    <lineage>
        <taxon>Bacteria</taxon>
        <taxon>Bacillati</taxon>
        <taxon>Actinomycetota</taxon>
        <taxon>Actinomycetes</taxon>
        <taxon>Micrococcales</taxon>
        <taxon>Microbacteriaceae</taxon>
        <taxon>Microbacterium</taxon>
    </lineage>
</organism>
<reference evidence="3 4" key="1">
    <citation type="submission" date="2015-02" db="EMBL/GenBank/DDBJ databases">
        <title>Draft genome sequences of ten Microbacterium spp. with emphasis on heavy metal contaminated environments.</title>
        <authorList>
            <person name="Corretto E."/>
        </authorList>
    </citation>
    <scope>NUCLEOTIDE SEQUENCE [LARGE SCALE GENOMIC DNA]</scope>
    <source>
        <strain evidence="3 4">BEL163</strain>
    </source>
</reference>
<feature type="transmembrane region" description="Helical" evidence="1">
    <location>
        <begin position="216"/>
        <end position="236"/>
    </location>
</feature>
<dbReference type="RefSeq" id="WP_197073257.1">
    <property type="nucleotide sequence ID" value="NZ_JYIV01000028.1"/>
</dbReference>
<name>A0A0F0KHW7_9MICO</name>
<keyword evidence="3" id="KW-0645">Protease</keyword>
<dbReference type="GO" id="GO:0080120">
    <property type="term" value="P:CAAX-box protein maturation"/>
    <property type="evidence" value="ECO:0007669"/>
    <property type="project" value="UniProtKB-ARBA"/>
</dbReference>
<comment type="caution">
    <text evidence="3">The sequence shown here is derived from an EMBL/GenBank/DDBJ whole genome shotgun (WGS) entry which is preliminary data.</text>
</comment>
<keyword evidence="1" id="KW-0472">Membrane</keyword>
<feature type="transmembrane region" description="Helical" evidence="1">
    <location>
        <begin position="170"/>
        <end position="188"/>
    </location>
</feature>
<feature type="transmembrane region" description="Helical" evidence="1">
    <location>
        <begin position="60"/>
        <end position="77"/>
    </location>
</feature>
<dbReference type="Proteomes" id="UP000033725">
    <property type="component" value="Unassembled WGS sequence"/>
</dbReference>
<dbReference type="PANTHER" id="PTHR39430:SF1">
    <property type="entry name" value="PROTEASE"/>
    <property type="match status" value="1"/>
</dbReference>
<feature type="transmembrane region" description="Helical" evidence="1">
    <location>
        <begin position="270"/>
        <end position="289"/>
    </location>
</feature>
<feature type="transmembrane region" description="Helical" evidence="1">
    <location>
        <begin position="194"/>
        <end position="211"/>
    </location>
</feature>
<sequence length="312" mass="33022">MNARELPFIADARHGRRVTPWWLGIIMFFVFFLLGIGVLAAIAIIWPVDPGSALSQWQEGVGTLITILLVFAWVVLFERRHVRTLGFRNPGKGVLRLLLGVVVGVVMISIPILLLWASGAYVAAEPPSGGGGGVSVVPIVLLLLLTVIAQGSSEEVLTRGFLVQSLGQKLPLVAVVLVQAFIFVGVHGVLTRPLGFATIFLFAVFAVFVVLREGSLWLICGIHAGWNWAMGNVFGLSVSGLEPKQNAIFFLSVDEDVPDWITGGALGTEGSAAAAIMIAVATAIAIILYRRARSSTGVSDGLTATATATAKA</sequence>
<proteinExistence type="predicted"/>
<evidence type="ECO:0000256" key="1">
    <source>
        <dbReference type="SAM" id="Phobius"/>
    </source>
</evidence>
<gene>
    <name evidence="3" type="ORF">RN51_02670</name>
</gene>
<feature type="transmembrane region" description="Helical" evidence="1">
    <location>
        <begin position="129"/>
        <end position="149"/>
    </location>
</feature>
<dbReference type="AlphaFoldDB" id="A0A0F0KHW7"/>
<dbReference type="GO" id="GO:0006508">
    <property type="term" value="P:proteolysis"/>
    <property type="evidence" value="ECO:0007669"/>
    <property type="project" value="UniProtKB-KW"/>
</dbReference>
<feature type="domain" description="CAAX prenyl protease 2/Lysostaphin resistance protein A-like" evidence="2">
    <location>
        <begin position="139"/>
        <end position="228"/>
    </location>
</feature>
<dbReference type="PATRIC" id="fig|82380.10.peg.2682"/>
<dbReference type="PANTHER" id="PTHR39430">
    <property type="entry name" value="MEMBRANE-ASSOCIATED PROTEASE-RELATED"/>
    <property type="match status" value="1"/>
</dbReference>
<protein>
    <submittedName>
        <fullName evidence="3">CAAX amino terminal protease self-immunity</fullName>
    </submittedName>
</protein>
<dbReference type="GO" id="GO:0004175">
    <property type="term" value="F:endopeptidase activity"/>
    <property type="evidence" value="ECO:0007669"/>
    <property type="project" value="UniProtKB-ARBA"/>
</dbReference>
<feature type="transmembrane region" description="Helical" evidence="1">
    <location>
        <begin position="21"/>
        <end position="48"/>
    </location>
</feature>
<keyword evidence="1" id="KW-1133">Transmembrane helix</keyword>